<dbReference type="OrthoDB" id="5312565at2"/>
<sequence>MPSIHCYEDRLTNYIQQKDLAGFRKQHFQQWSLAENGCAYCVSSGTWPFFGFVPRPDQDMLLVAVNQKKEFLYYRLNSATLQNQVEGQKRLWDIPHQQLWQATLLDFCQVHPLFLEQLAWKHMPGSLEMWDESRAIILVAQLARPLGPLGADPQMELTQALFQFMEKPIIKFLVNEFPIATLGQYQFLWEAEDPAERQERMQALKRRPGLVPRFLLADS</sequence>
<gene>
    <name evidence="1" type="ORF">B1757_06865</name>
</gene>
<proteinExistence type="predicted"/>
<organism evidence="1 2">
    <name type="scientific">Acidithiobacillus marinus</name>
    <dbReference type="NCBI Taxonomy" id="187490"/>
    <lineage>
        <taxon>Bacteria</taxon>
        <taxon>Pseudomonadati</taxon>
        <taxon>Pseudomonadota</taxon>
        <taxon>Acidithiobacillia</taxon>
        <taxon>Acidithiobacillales</taxon>
        <taxon>Acidithiobacillaceae</taxon>
        <taxon>Acidithiobacillus</taxon>
    </lineage>
</organism>
<evidence type="ECO:0000313" key="1">
    <source>
        <dbReference type="EMBL" id="PKY11026.1"/>
    </source>
</evidence>
<reference evidence="1 2" key="1">
    <citation type="submission" date="2017-03" db="EMBL/GenBank/DDBJ databases">
        <title>Draft genime sequence of the acidophilic sulfur-oxidizing bacterium Acidithiobacillus sp. SH, isolated from seawater.</title>
        <authorList>
            <person name="Sharmin S."/>
            <person name="Tokuhisa M."/>
            <person name="Kanao T."/>
            <person name="Kamimura K."/>
        </authorList>
    </citation>
    <scope>NUCLEOTIDE SEQUENCE [LARGE SCALE GENOMIC DNA]</scope>
    <source>
        <strain evidence="1 2">SH</strain>
    </source>
</reference>
<accession>A0A2I1DMC9</accession>
<dbReference type="RefSeq" id="WP_101537620.1">
    <property type="nucleotide sequence ID" value="NZ_MXAV01000027.1"/>
</dbReference>
<protein>
    <submittedName>
        <fullName evidence="1">Uncharacterized protein</fullName>
    </submittedName>
</protein>
<dbReference type="EMBL" id="MXAV01000027">
    <property type="protein sequence ID" value="PKY11026.1"/>
    <property type="molecule type" value="Genomic_DNA"/>
</dbReference>
<evidence type="ECO:0000313" key="2">
    <source>
        <dbReference type="Proteomes" id="UP000234329"/>
    </source>
</evidence>
<name>A0A2I1DMC9_9PROT</name>
<keyword evidence="2" id="KW-1185">Reference proteome</keyword>
<dbReference type="AlphaFoldDB" id="A0A2I1DMC9"/>
<dbReference type="Proteomes" id="UP000234329">
    <property type="component" value="Unassembled WGS sequence"/>
</dbReference>
<comment type="caution">
    <text evidence="1">The sequence shown here is derived from an EMBL/GenBank/DDBJ whole genome shotgun (WGS) entry which is preliminary data.</text>
</comment>
<dbReference type="InParanoid" id="A0A2I1DMC9"/>